<feature type="region of interest" description="Disordered" evidence="1">
    <location>
        <begin position="315"/>
        <end position="351"/>
    </location>
</feature>
<dbReference type="Proteomes" id="UP000182235">
    <property type="component" value="Unassembled WGS sequence"/>
</dbReference>
<accession>A0A1J9Q8V4</accession>
<proteinExistence type="predicted"/>
<dbReference type="VEuPathDB" id="FungiDB:AJ78_07024"/>
<feature type="region of interest" description="Disordered" evidence="1">
    <location>
        <begin position="21"/>
        <end position="49"/>
    </location>
</feature>
<reference evidence="2 3" key="1">
    <citation type="submission" date="2015-07" db="EMBL/GenBank/DDBJ databases">
        <title>Emmonsia species relationships and genome sequence.</title>
        <authorList>
            <consortium name="The Broad Institute Genomics Platform"/>
            <person name="Cuomo C.A."/>
            <person name="Munoz J.F."/>
            <person name="Imamovic A."/>
            <person name="Priest M.E."/>
            <person name="Young S."/>
            <person name="Clay O.K."/>
            <person name="McEwen J.G."/>
        </authorList>
    </citation>
    <scope>NUCLEOTIDE SEQUENCE [LARGE SCALE GENOMIC DNA]</scope>
    <source>
        <strain evidence="2 3">UAMH 9510</strain>
    </source>
</reference>
<feature type="region of interest" description="Disordered" evidence="1">
    <location>
        <begin position="369"/>
        <end position="415"/>
    </location>
</feature>
<evidence type="ECO:0000313" key="2">
    <source>
        <dbReference type="EMBL" id="OJD12364.1"/>
    </source>
</evidence>
<dbReference type="AlphaFoldDB" id="A0A1J9Q8V4"/>
<feature type="compositionally biased region" description="Polar residues" evidence="1">
    <location>
        <begin position="315"/>
        <end position="340"/>
    </location>
</feature>
<evidence type="ECO:0000256" key="1">
    <source>
        <dbReference type="SAM" id="MobiDB-lite"/>
    </source>
</evidence>
<organism evidence="2 3">
    <name type="scientific">Emergomyces pasteurianus Ep9510</name>
    <dbReference type="NCBI Taxonomy" id="1447872"/>
    <lineage>
        <taxon>Eukaryota</taxon>
        <taxon>Fungi</taxon>
        <taxon>Dikarya</taxon>
        <taxon>Ascomycota</taxon>
        <taxon>Pezizomycotina</taxon>
        <taxon>Eurotiomycetes</taxon>
        <taxon>Eurotiomycetidae</taxon>
        <taxon>Onygenales</taxon>
        <taxon>Ajellomycetaceae</taxon>
        <taxon>Emergomyces</taxon>
    </lineage>
</organism>
<protein>
    <submittedName>
        <fullName evidence="2">Uncharacterized protein</fullName>
    </submittedName>
</protein>
<evidence type="ECO:0000313" key="3">
    <source>
        <dbReference type="Proteomes" id="UP000182235"/>
    </source>
</evidence>
<dbReference type="STRING" id="1447872.A0A1J9Q8V4"/>
<feature type="compositionally biased region" description="Acidic residues" evidence="1">
    <location>
        <begin position="389"/>
        <end position="412"/>
    </location>
</feature>
<sequence length="640" mass="72259">MNPFTFSFNFRRQRTFYTREKEPFGPRDCPNTPRTPTANIPMSRRETSEQGMFRPPAILDEFFPAEVEHDAKIEPEASDVEDREVADLISANESLHNIVQRSCQLPDKQTHVRRDFLQRRRPGECHEIQVKSDNSHCSSRQDRTEINEADAAESWLRLRLQAHEDSKSRTICLTDLPLDRGVSKGGKFRNHCQVKQASHANKRLGQSVSKLETTRKALDGYLAEDPQHKRALEERELCQIYKNKIDRSEALTPREIGRLRVIKRNVSSRERSRELKMQSNLDVRRKNRLLNVLAASEADTELATSCAQSGNVTLGSHSHFQSSTWSEPTTGPSHSTTISEKTMAGGKHPLGYSKNGLPEILSSPDKHCLGVIGNGGGEDDVGEHAGSGEGEEEEEEEEEESSEEEENEEEMGECGQGKHFWRYSVYQSTECDFQGEDKPKCLGTCLSRAKAEAQIRKQILRLQIAASIQERKRIECRVILEDNGLQAQVVSFASGRTVTVYLEKELVEAAEVTKVAQQNLSILPCRVYSVVEQVIDPLNSDVPIGSPVWGECFVLRQHANAQANRRLLSYVTAHSENDLTYTHVAGGTLEVDQRRYLQDLENGERLFDRRISLHSGSIGNAHKKQVVVRVVEQLLRGPRN</sequence>
<keyword evidence="3" id="KW-1185">Reference proteome</keyword>
<dbReference type="OrthoDB" id="4199595at2759"/>
<gene>
    <name evidence="2" type="ORF">AJ78_07024</name>
</gene>
<name>A0A1J9Q8V4_9EURO</name>
<dbReference type="EMBL" id="LGRN01000414">
    <property type="protein sequence ID" value="OJD12364.1"/>
    <property type="molecule type" value="Genomic_DNA"/>
</dbReference>
<comment type="caution">
    <text evidence="2">The sequence shown here is derived from an EMBL/GenBank/DDBJ whole genome shotgun (WGS) entry which is preliminary data.</text>
</comment>